<evidence type="ECO:0000313" key="12">
    <source>
        <dbReference type="Proteomes" id="UP001161405"/>
    </source>
</evidence>
<name>A0ABQ5USM2_9HYPH</name>
<keyword evidence="4" id="KW-0067">ATP-binding</keyword>
<evidence type="ECO:0000256" key="6">
    <source>
        <dbReference type="PROSITE-ProRule" id="PRU00552"/>
    </source>
</evidence>
<dbReference type="PANTHER" id="PTHR47959:SF13">
    <property type="entry name" value="ATP-DEPENDENT RNA HELICASE RHLE"/>
    <property type="match status" value="1"/>
</dbReference>
<evidence type="ECO:0000256" key="7">
    <source>
        <dbReference type="SAM" id="MobiDB-lite"/>
    </source>
</evidence>
<dbReference type="SUPFAM" id="SSF52540">
    <property type="entry name" value="P-loop containing nucleoside triphosphate hydrolases"/>
    <property type="match status" value="1"/>
</dbReference>
<reference evidence="11" key="2">
    <citation type="submission" date="2023-01" db="EMBL/GenBank/DDBJ databases">
        <title>Draft genome sequence of Maritalea porphyrae strain NBRC 107169.</title>
        <authorList>
            <person name="Sun Q."/>
            <person name="Mori K."/>
        </authorList>
    </citation>
    <scope>NUCLEOTIDE SEQUENCE</scope>
    <source>
        <strain evidence="11">NBRC 107169</strain>
    </source>
</reference>
<dbReference type="CDD" id="cd00268">
    <property type="entry name" value="DEADc"/>
    <property type="match status" value="1"/>
</dbReference>
<feature type="short sequence motif" description="Q motif" evidence="6">
    <location>
        <begin position="4"/>
        <end position="32"/>
    </location>
</feature>
<dbReference type="Pfam" id="PF00270">
    <property type="entry name" value="DEAD"/>
    <property type="match status" value="1"/>
</dbReference>
<evidence type="ECO:0000256" key="4">
    <source>
        <dbReference type="ARBA" id="ARBA00022840"/>
    </source>
</evidence>
<evidence type="ECO:0000259" key="8">
    <source>
        <dbReference type="PROSITE" id="PS51192"/>
    </source>
</evidence>
<dbReference type="InterPro" id="IPR014014">
    <property type="entry name" value="RNA_helicase_DEAD_Q_motif"/>
</dbReference>
<dbReference type="PROSITE" id="PS51195">
    <property type="entry name" value="Q_MOTIF"/>
    <property type="match status" value="1"/>
</dbReference>
<keyword evidence="3 11" id="KW-0347">Helicase</keyword>
<dbReference type="Gene3D" id="3.40.50.300">
    <property type="entry name" value="P-loop containing nucleotide triphosphate hydrolases"/>
    <property type="match status" value="2"/>
</dbReference>
<dbReference type="InterPro" id="IPR001650">
    <property type="entry name" value="Helicase_C-like"/>
</dbReference>
<keyword evidence="2" id="KW-0378">Hydrolase</keyword>
<feature type="compositionally biased region" description="Basic residues" evidence="7">
    <location>
        <begin position="388"/>
        <end position="399"/>
    </location>
</feature>
<dbReference type="Proteomes" id="UP001161405">
    <property type="component" value="Unassembled WGS sequence"/>
</dbReference>
<comment type="similarity">
    <text evidence="5">Belongs to the DEAD box helicase family.</text>
</comment>
<dbReference type="PANTHER" id="PTHR47959">
    <property type="entry name" value="ATP-DEPENDENT RNA HELICASE RHLE-RELATED"/>
    <property type="match status" value="1"/>
</dbReference>
<dbReference type="InterPro" id="IPR011545">
    <property type="entry name" value="DEAD/DEAH_box_helicase_dom"/>
</dbReference>
<reference evidence="11" key="1">
    <citation type="journal article" date="2014" name="Int. J. Syst. Evol. Microbiol.">
        <title>Complete genome of a new Firmicutes species belonging to the dominant human colonic microbiota ('Ruminococcus bicirculans') reveals two chromosomes and a selective capacity to utilize plant glucans.</title>
        <authorList>
            <consortium name="NISC Comparative Sequencing Program"/>
            <person name="Wegmann U."/>
            <person name="Louis P."/>
            <person name="Goesmann A."/>
            <person name="Henrissat B."/>
            <person name="Duncan S.H."/>
            <person name="Flint H.J."/>
        </authorList>
    </citation>
    <scope>NUCLEOTIDE SEQUENCE</scope>
    <source>
        <strain evidence="11">NBRC 107169</strain>
    </source>
</reference>
<evidence type="ECO:0000313" key="11">
    <source>
        <dbReference type="EMBL" id="GLQ18106.1"/>
    </source>
</evidence>
<evidence type="ECO:0000259" key="10">
    <source>
        <dbReference type="PROSITE" id="PS51195"/>
    </source>
</evidence>
<dbReference type="SMART" id="SM00490">
    <property type="entry name" value="HELICc"/>
    <property type="match status" value="1"/>
</dbReference>
<evidence type="ECO:0000256" key="1">
    <source>
        <dbReference type="ARBA" id="ARBA00022741"/>
    </source>
</evidence>
<protein>
    <submittedName>
        <fullName evidence="11">RNA helicase</fullName>
    </submittedName>
</protein>
<evidence type="ECO:0000256" key="3">
    <source>
        <dbReference type="ARBA" id="ARBA00022806"/>
    </source>
</evidence>
<evidence type="ECO:0000256" key="2">
    <source>
        <dbReference type="ARBA" id="ARBA00022801"/>
    </source>
</evidence>
<dbReference type="CDD" id="cd18787">
    <property type="entry name" value="SF2_C_DEAD"/>
    <property type="match status" value="1"/>
</dbReference>
<dbReference type="InterPro" id="IPR014001">
    <property type="entry name" value="Helicase_ATP-bd"/>
</dbReference>
<gene>
    <name evidence="11" type="primary">rhlE</name>
    <name evidence="11" type="ORF">GCM10007879_23550</name>
</gene>
<accession>A0ABQ5USM2</accession>
<dbReference type="EMBL" id="BSNI01000002">
    <property type="protein sequence ID" value="GLQ18106.1"/>
    <property type="molecule type" value="Genomic_DNA"/>
</dbReference>
<feature type="compositionally biased region" description="Gly residues" evidence="7">
    <location>
        <begin position="469"/>
        <end position="478"/>
    </location>
</feature>
<dbReference type="PROSITE" id="PS51192">
    <property type="entry name" value="HELICASE_ATP_BIND_1"/>
    <property type="match status" value="1"/>
</dbReference>
<sequence>MPPLTFDMFGFSQPILNCLAALNYSEPTPIQSKAIPAALEGRDIVGLAQTGTGKTAAFTLPTIARLAEDIPKTKKRKIRALIVSPTRELAAQIHDTVKRFTPKVPLRSAIIVGGVSYHKQKHALQHGVDILVGTPGRLIDMIDQGVVDLSEVETVILDEADQMLDIGFLPAITSILELLPKERQTMLFSATMPKEIRKLTNNHLTNPVEISVIPEKRTADRIEQKVISIGQKAKMEAISDLLLEYEGEQIIVFTRTKHGADKVQKRLSVSDIRAAAIHGNKSHNQRERALNSFRRGNTRVLVATDIAARGIDVPGVGLVVNYDMPEVAESYVHRIGRTARAGESGVAISLVSTEELGLLGDVQRMLNISIPATDANGEPVELEIPRSSGKKQPFRRRKSGGGGQRRPRGSDGNHRKGNRGGPKGAKPEGRGGERSEAKRGDKPFARKPKRDDRGGQKRNGPPGGKRKGGNGGAGGGNRNRGPKVA</sequence>
<comment type="caution">
    <text evidence="11">The sequence shown here is derived from an EMBL/GenBank/DDBJ whole genome shotgun (WGS) entry which is preliminary data.</text>
</comment>
<organism evidence="11 12">
    <name type="scientific">Maritalea porphyrae</name>
    <dbReference type="NCBI Taxonomy" id="880732"/>
    <lineage>
        <taxon>Bacteria</taxon>
        <taxon>Pseudomonadati</taxon>
        <taxon>Pseudomonadota</taxon>
        <taxon>Alphaproteobacteria</taxon>
        <taxon>Hyphomicrobiales</taxon>
        <taxon>Devosiaceae</taxon>
        <taxon>Maritalea</taxon>
    </lineage>
</organism>
<feature type="domain" description="Helicase ATP-binding" evidence="8">
    <location>
        <begin position="35"/>
        <end position="210"/>
    </location>
</feature>
<dbReference type="SMART" id="SM00487">
    <property type="entry name" value="DEXDc"/>
    <property type="match status" value="1"/>
</dbReference>
<evidence type="ECO:0000256" key="5">
    <source>
        <dbReference type="ARBA" id="ARBA00038437"/>
    </source>
</evidence>
<feature type="region of interest" description="Disordered" evidence="7">
    <location>
        <begin position="379"/>
        <end position="485"/>
    </location>
</feature>
<dbReference type="PROSITE" id="PS51194">
    <property type="entry name" value="HELICASE_CTER"/>
    <property type="match status" value="1"/>
</dbReference>
<feature type="domain" description="DEAD-box RNA helicase Q" evidence="10">
    <location>
        <begin position="4"/>
        <end position="32"/>
    </location>
</feature>
<keyword evidence="1" id="KW-0547">Nucleotide-binding</keyword>
<feature type="domain" description="Helicase C-terminal" evidence="9">
    <location>
        <begin position="237"/>
        <end position="381"/>
    </location>
</feature>
<dbReference type="InterPro" id="IPR027417">
    <property type="entry name" value="P-loop_NTPase"/>
</dbReference>
<dbReference type="InterPro" id="IPR050079">
    <property type="entry name" value="DEAD_box_RNA_helicase"/>
</dbReference>
<proteinExistence type="inferred from homology"/>
<dbReference type="InterPro" id="IPR044742">
    <property type="entry name" value="DEAD/DEAH_RhlB"/>
</dbReference>
<feature type="compositionally biased region" description="Basic and acidic residues" evidence="7">
    <location>
        <begin position="425"/>
        <end position="455"/>
    </location>
</feature>
<dbReference type="GO" id="GO:0004386">
    <property type="term" value="F:helicase activity"/>
    <property type="evidence" value="ECO:0007669"/>
    <property type="project" value="UniProtKB-KW"/>
</dbReference>
<keyword evidence="12" id="KW-1185">Reference proteome</keyword>
<dbReference type="Pfam" id="PF00271">
    <property type="entry name" value="Helicase_C"/>
    <property type="match status" value="1"/>
</dbReference>
<evidence type="ECO:0000259" key="9">
    <source>
        <dbReference type="PROSITE" id="PS51194"/>
    </source>
</evidence>